<evidence type="ECO:0000313" key="1">
    <source>
        <dbReference type="EMBL" id="CAB4922370.1"/>
    </source>
</evidence>
<protein>
    <submittedName>
        <fullName evidence="1">Unannotated protein</fullName>
    </submittedName>
</protein>
<reference evidence="1" key="1">
    <citation type="submission" date="2020-05" db="EMBL/GenBank/DDBJ databases">
        <authorList>
            <person name="Chiriac C."/>
            <person name="Salcher M."/>
            <person name="Ghai R."/>
            <person name="Kavagutti S V."/>
        </authorList>
    </citation>
    <scope>NUCLEOTIDE SEQUENCE</scope>
</reference>
<sequence>MTRYTLPAPGDAGMAPGVRAVVAGGEADKVATGGLVVGTLQLGFWRERARAVVDGAEWVFGKETGDLGARLSVDPEGTTRMRAVRTSFWTSRHDVDLEGVLVQVQGGTRNRVWTASGATLGTSGRVGFWNPVPTLDLRDDVPLHHAVFLLWLEHTFTRRNQAAAAA</sequence>
<proteinExistence type="predicted"/>
<organism evidence="1">
    <name type="scientific">freshwater metagenome</name>
    <dbReference type="NCBI Taxonomy" id="449393"/>
    <lineage>
        <taxon>unclassified sequences</taxon>
        <taxon>metagenomes</taxon>
        <taxon>ecological metagenomes</taxon>
    </lineage>
</organism>
<dbReference type="AlphaFoldDB" id="A0A6J7HXP7"/>
<name>A0A6J7HXP7_9ZZZZ</name>
<gene>
    <name evidence="1" type="ORF">UFOPK3609_01464</name>
</gene>
<accession>A0A6J7HXP7</accession>
<dbReference type="EMBL" id="CAFBMQ010000244">
    <property type="protein sequence ID" value="CAB4922370.1"/>
    <property type="molecule type" value="Genomic_DNA"/>
</dbReference>